<proteinExistence type="predicted"/>
<evidence type="ECO:0000259" key="1">
    <source>
        <dbReference type="PROSITE" id="PS51352"/>
    </source>
</evidence>
<dbReference type="InterPro" id="IPR013766">
    <property type="entry name" value="Thioredoxin_domain"/>
</dbReference>
<dbReference type="InterPro" id="IPR036249">
    <property type="entry name" value="Thioredoxin-like_sf"/>
</dbReference>
<dbReference type="Proteomes" id="UP001319200">
    <property type="component" value="Unassembled WGS sequence"/>
</dbReference>
<name>A0AAP2GL47_9BACT</name>
<sequence length="162" mass="17921">MKQMLIFLTVLIALTGCAKKEKEVEQKPVAVPNDLPAMTISLPDGKTIDAKTLTGKNVLILFQPDCDHCQHEAEDIREQLASFAGYTLYFVSSAPMAEIQKFAADYKLSGKDNIVFGWTATENVLNNFGPIQAPSVYIYTNQGKLVQQFNGQTDVSVIVKYL</sequence>
<reference evidence="2 3" key="1">
    <citation type="submission" date="2021-05" db="EMBL/GenBank/DDBJ databases">
        <title>A Polyphasic approach of four new species of the genus Ohtaekwangia: Ohtaekwangia histidinii sp. nov., Ohtaekwangia cretensis sp. nov., Ohtaekwangia indiensis sp. nov., Ohtaekwangia reichenbachii sp. nov. from diverse environment.</title>
        <authorList>
            <person name="Octaviana S."/>
        </authorList>
    </citation>
    <scope>NUCLEOTIDE SEQUENCE [LARGE SCALE GENOMIC DNA]</scope>
    <source>
        <strain evidence="2 3">PWU4</strain>
    </source>
</reference>
<gene>
    <name evidence="2" type="ORF">KK083_24200</name>
</gene>
<dbReference type="Pfam" id="PF00578">
    <property type="entry name" value="AhpC-TSA"/>
    <property type="match status" value="1"/>
</dbReference>
<dbReference type="EMBL" id="JAHESF010000033">
    <property type="protein sequence ID" value="MBT1700011.1"/>
    <property type="molecule type" value="Genomic_DNA"/>
</dbReference>
<keyword evidence="3" id="KW-1185">Reference proteome</keyword>
<dbReference type="PROSITE" id="PS51257">
    <property type="entry name" value="PROKAR_LIPOPROTEIN"/>
    <property type="match status" value="1"/>
</dbReference>
<dbReference type="RefSeq" id="WP_254168315.1">
    <property type="nucleotide sequence ID" value="NZ_JAHESF010000033.1"/>
</dbReference>
<organism evidence="2 3">
    <name type="scientific">Chryseosolibacter histidini</name>
    <dbReference type="NCBI Taxonomy" id="2782349"/>
    <lineage>
        <taxon>Bacteria</taxon>
        <taxon>Pseudomonadati</taxon>
        <taxon>Bacteroidota</taxon>
        <taxon>Cytophagia</taxon>
        <taxon>Cytophagales</taxon>
        <taxon>Chryseotaleaceae</taxon>
        <taxon>Chryseosolibacter</taxon>
    </lineage>
</organism>
<dbReference type="GO" id="GO:0016491">
    <property type="term" value="F:oxidoreductase activity"/>
    <property type="evidence" value="ECO:0007669"/>
    <property type="project" value="InterPro"/>
</dbReference>
<comment type="caution">
    <text evidence="2">The sequence shown here is derived from an EMBL/GenBank/DDBJ whole genome shotgun (WGS) entry which is preliminary data.</text>
</comment>
<dbReference type="InterPro" id="IPR000866">
    <property type="entry name" value="AhpC/TSA"/>
</dbReference>
<accession>A0AAP2GL47</accession>
<dbReference type="SUPFAM" id="SSF52833">
    <property type="entry name" value="Thioredoxin-like"/>
    <property type="match status" value="1"/>
</dbReference>
<evidence type="ECO:0000313" key="2">
    <source>
        <dbReference type="EMBL" id="MBT1700011.1"/>
    </source>
</evidence>
<dbReference type="AlphaFoldDB" id="A0AAP2GL47"/>
<evidence type="ECO:0000313" key="3">
    <source>
        <dbReference type="Proteomes" id="UP001319200"/>
    </source>
</evidence>
<feature type="domain" description="Thioredoxin" evidence="1">
    <location>
        <begin position="29"/>
        <end position="162"/>
    </location>
</feature>
<dbReference type="GO" id="GO:0016209">
    <property type="term" value="F:antioxidant activity"/>
    <property type="evidence" value="ECO:0007669"/>
    <property type="project" value="InterPro"/>
</dbReference>
<protein>
    <submittedName>
        <fullName evidence="2">Redoxin domain-containing protein</fullName>
    </submittedName>
</protein>
<dbReference type="Gene3D" id="3.40.30.10">
    <property type="entry name" value="Glutaredoxin"/>
    <property type="match status" value="1"/>
</dbReference>
<dbReference type="PROSITE" id="PS51352">
    <property type="entry name" value="THIOREDOXIN_2"/>
    <property type="match status" value="1"/>
</dbReference>